<dbReference type="Gene3D" id="3.20.20.150">
    <property type="entry name" value="Divalent-metal-dependent TIM barrel enzymes"/>
    <property type="match status" value="1"/>
</dbReference>
<keyword evidence="2" id="KW-1185">Reference proteome</keyword>
<dbReference type="SUPFAM" id="SSF51658">
    <property type="entry name" value="Xylose isomerase-like"/>
    <property type="match status" value="1"/>
</dbReference>
<dbReference type="InterPro" id="IPR036237">
    <property type="entry name" value="Xyl_isomerase-like_sf"/>
</dbReference>
<accession>A0A1H7RR93</accession>
<dbReference type="Proteomes" id="UP000198984">
    <property type="component" value="Unassembled WGS sequence"/>
</dbReference>
<dbReference type="AlphaFoldDB" id="A0A1H7RR93"/>
<dbReference type="STRING" id="573321.SAMN04488505_102706"/>
<evidence type="ECO:0008006" key="3">
    <source>
        <dbReference type="Google" id="ProtNLM"/>
    </source>
</evidence>
<evidence type="ECO:0000313" key="1">
    <source>
        <dbReference type="EMBL" id="SEL62529.1"/>
    </source>
</evidence>
<dbReference type="RefSeq" id="WP_238386547.1">
    <property type="nucleotide sequence ID" value="NZ_FOBB01000002.1"/>
</dbReference>
<gene>
    <name evidence="1" type="ORF">SAMN04488505_102706</name>
</gene>
<evidence type="ECO:0000313" key="2">
    <source>
        <dbReference type="Proteomes" id="UP000198984"/>
    </source>
</evidence>
<dbReference type="EMBL" id="FOBB01000002">
    <property type="protein sequence ID" value="SEL62529.1"/>
    <property type="molecule type" value="Genomic_DNA"/>
</dbReference>
<sequence>MALQVLFFCPRWGSEHLPWEDFCRNVKQEGYDGIEYAIASDTTPKELDTAWNAAVKNSLVILPQHFDTYTANFTEHYDLYCNWLLRIRAYKPFKVNSQTGKDFFSFEQNKVLIEAAAASGIPVVHETHRNKFSFAAHITKAYLEKIPGLRLTLDASHWVNVAESFLDDQPSAMQLAIERTDHIHARVGYPEGPQVPDPRAAEWQEALNKHLNWWDQVMLLKEQQSPNAQLTISPEFGPFPYMVHIPATGRPVADQWEVNSFIMHLLKNRYNQKNEMPFKASMAPPAL</sequence>
<protein>
    <recommendedName>
        <fullName evidence="3">Sugar phosphate isomerase/epimerase</fullName>
    </recommendedName>
</protein>
<organism evidence="1 2">
    <name type="scientific">Chitinophaga rupis</name>
    <dbReference type="NCBI Taxonomy" id="573321"/>
    <lineage>
        <taxon>Bacteria</taxon>
        <taxon>Pseudomonadati</taxon>
        <taxon>Bacteroidota</taxon>
        <taxon>Chitinophagia</taxon>
        <taxon>Chitinophagales</taxon>
        <taxon>Chitinophagaceae</taxon>
        <taxon>Chitinophaga</taxon>
    </lineage>
</organism>
<name>A0A1H7RR93_9BACT</name>
<proteinExistence type="predicted"/>
<reference evidence="1 2" key="1">
    <citation type="submission" date="2016-10" db="EMBL/GenBank/DDBJ databases">
        <authorList>
            <person name="de Groot N.N."/>
        </authorList>
    </citation>
    <scope>NUCLEOTIDE SEQUENCE [LARGE SCALE GENOMIC DNA]</scope>
    <source>
        <strain evidence="1 2">DSM 21039</strain>
    </source>
</reference>